<evidence type="ECO:0000313" key="2">
    <source>
        <dbReference type="EMBL" id="SEV94404.1"/>
    </source>
</evidence>
<sequence>MVKNVNHPTTRTPAPTVRSYVARSFTARVRSWTPLVLRALLGLLLWTAAWYAIHEATATAQVAALAAIGFWFGWLFVFALFAFLAFVLVTGVVKDVRDPILA</sequence>
<reference evidence="2 3" key="1">
    <citation type="submission" date="2016-10" db="EMBL/GenBank/DDBJ databases">
        <authorList>
            <person name="de Groot N.N."/>
        </authorList>
    </citation>
    <scope>NUCLEOTIDE SEQUENCE [LARGE SCALE GENOMIC DNA]</scope>
    <source>
        <strain evidence="2 3">CGMCC 1.5337</strain>
    </source>
</reference>
<feature type="transmembrane region" description="Helical" evidence="1">
    <location>
        <begin position="65"/>
        <end position="93"/>
    </location>
</feature>
<keyword evidence="1" id="KW-1133">Transmembrane helix</keyword>
<keyword evidence="1" id="KW-0472">Membrane</keyword>
<feature type="transmembrane region" description="Helical" evidence="1">
    <location>
        <begin position="35"/>
        <end position="53"/>
    </location>
</feature>
<evidence type="ECO:0000256" key="1">
    <source>
        <dbReference type="SAM" id="Phobius"/>
    </source>
</evidence>
<dbReference type="Proteomes" id="UP000198518">
    <property type="component" value="Unassembled WGS sequence"/>
</dbReference>
<protein>
    <submittedName>
        <fullName evidence="2">Uncharacterized protein</fullName>
    </submittedName>
</protein>
<dbReference type="EMBL" id="FOJA01000001">
    <property type="protein sequence ID" value="SEV94404.1"/>
    <property type="molecule type" value="Genomic_DNA"/>
</dbReference>
<dbReference type="STRING" id="355548.SAMN04487945_0508"/>
<accession>A0A1I0N041</accession>
<gene>
    <name evidence="2" type="ORF">SAMN04487945_0508</name>
</gene>
<proteinExistence type="predicted"/>
<keyword evidence="3" id="KW-1185">Reference proteome</keyword>
<keyword evidence="1" id="KW-0812">Transmembrane</keyword>
<name>A0A1I0N041_9EURY</name>
<dbReference type="RefSeq" id="WP_089667751.1">
    <property type="nucleotide sequence ID" value="NZ_FOJA01000001.1"/>
</dbReference>
<organism evidence="2 3">
    <name type="scientific">Halobacterium jilantaiense</name>
    <dbReference type="NCBI Taxonomy" id="355548"/>
    <lineage>
        <taxon>Archaea</taxon>
        <taxon>Methanobacteriati</taxon>
        <taxon>Methanobacteriota</taxon>
        <taxon>Stenosarchaea group</taxon>
        <taxon>Halobacteria</taxon>
        <taxon>Halobacteriales</taxon>
        <taxon>Halobacteriaceae</taxon>
        <taxon>Halobacterium</taxon>
    </lineage>
</organism>
<dbReference type="AlphaFoldDB" id="A0A1I0N041"/>
<evidence type="ECO:0000313" key="3">
    <source>
        <dbReference type="Proteomes" id="UP000198518"/>
    </source>
</evidence>